<comment type="caution">
    <text evidence="1">The sequence shown here is derived from an EMBL/GenBank/DDBJ whole genome shotgun (WGS) entry which is preliminary data.</text>
</comment>
<keyword evidence="2" id="KW-1185">Reference proteome</keyword>
<sequence length="142" mass="14876">MLLTFQIISFIILAVALASVKGLDLDDTTMNPTVSGGSPDDQIKCGGCPCNNPCYITSPPPPPPPPPSPPPLKIPPPTPGLNCPPPPTGGGYAQGPPSYIYITGPPENLYPVNPYFSGAHRNFWIAPPLLVMFGLLCVLTVS</sequence>
<evidence type="ECO:0000313" key="1">
    <source>
        <dbReference type="EMBL" id="KAI3763780.1"/>
    </source>
</evidence>
<protein>
    <submittedName>
        <fullName evidence="1">Uncharacterized protein</fullName>
    </submittedName>
</protein>
<proteinExistence type="predicted"/>
<accession>A0ACB9EYK3</accession>
<reference evidence="2" key="1">
    <citation type="journal article" date="2022" name="Mol. Ecol. Resour.">
        <title>The genomes of chicory, endive, great burdock and yacon provide insights into Asteraceae palaeo-polyploidization history and plant inulin production.</title>
        <authorList>
            <person name="Fan W."/>
            <person name="Wang S."/>
            <person name="Wang H."/>
            <person name="Wang A."/>
            <person name="Jiang F."/>
            <person name="Liu H."/>
            <person name="Zhao H."/>
            <person name="Xu D."/>
            <person name="Zhang Y."/>
        </authorList>
    </citation>
    <scope>NUCLEOTIDE SEQUENCE [LARGE SCALE GENOMIC DNA]</scope>
    <source>
        <strain evidence="2">cv. Punajuju</strain>
    </source>
</reference>
<gene>
    <name evidence="1" type="ORF">L2E82_13777</name>
</gene>
<name>A0ACB9EYK3_CICIN</name>
<evidence type="ECO:0000313" key="2">
    <source>
        <dbReference type="Proteomes" id="UP001055811"/>
    </source>
</evidence>
<organism evidence="1 2">
    <name type="scientific">Cichorium intybus</name>
    <name type="common">Chicory</name>
    <dbReference type="NCBI Taxonomy" id="13427"/>
    <lineage>
        <taxon>Eukaryota</taxon>
        <taxon>Viridiplantae</taxon>
        <taxon>Streptophyta</taxon>
        <taxon>Embryophyta</taxon>
        <taxon>Tracheophyta</taxon>
        <taxon>Spermatophyta</taxon>
        <taxon>Magnoliopsida</taxon>
        <taxon>eudicotyledons</taxon>
        <taxon>Gunneridae</taxon>
        <taxon>Pentapetalae</taxon>
        <taxon>asterids</taxon>
        <taxon>campanulids</taxon>
        <taxon>Asterales</taxon>
        <taxon>Asteraceae</taxon>
        <taxon>Cichorioideae</taxon>
        <taxon>Cichorieae</taxon>
        <taxon>Cichoriinae</taxon>
        <taxon>Cichorium</taxon>
    </lineage>
</organism>
<reference evidence="1 2" key="2">
    <citation type="journal article" date="2022" name="Mol. Ecol. Resour.">
        <title>The genomes of chicory, endive, great burdock and yacon provide insights into Asteraceae paleo-polyploidization history and plant inulin production.</title>
        <authorList>
            <person name="Fan W."/>
            <person name="Wang S."/>
            <person name="Wang H."/>
            <person name="Wang A."/>
            <person name="Jiang F."/>
            <person name="Liu H."/>
            <person name="Zhao H."/>
            <person name="Xu D."/>
            <person name="Zhang Y."/>
        </authorList>
    </citation>
    <scope>NUCLEOTIDE SEQUENCE [LARGE SCALE GENOMIC DNA]</scope>
    <source>
        <strain evidence="2">cv. Punajuju</strain>
        <tissue evidence="1">Leaves</tissue>
    </source>
</reference>
<dbReference type="EMBL" id="CM042011">
    <property type="protein sequence ID" value="KAI3763780.1"/>
    <property type="molecule type" value="Genomic_DNA"/>
</dbReference>
<dbReference type="Proteomes" id="UP001055811">
    <property type="component" value="Linkage Group LG03"/>
</dbReference>